<evidence type="ECO:0000256" key="3">
    <source>
        <dbReference type="SAM" id="SignalP"/>
    </source>
</evidence>
<keyword evidence="2" id="KW-1133">Transmembrane helix</keyword>
<protein>
    <submittedName>
        <fullName evidence="4">Uncharacterized protein</fullName>
    </submittedName>
</protein>
<gene>
    <name evidence="4" type="ORF">CPEL01642_LOCUS5650</name>
</gene>
<dbReference type="AlphaFoldDB" id="A0A7S0PWL9"/>
<feature type="chain" id="PRO_5030808112" evidence="3">
    <location>
        <begin position="29"/>
        <end position="303"/>
    </location>
</feature>
<feature type="compositionally biased region" description="Polar residues" evidence="1">
    <location>
        <begin position="84"/>
        <end position="95"/>
    </location>
</feature>
<name>A0A7S0PWL9_9EUKA</name>
<keyword evidence="2" id="KW-0472">Membrane</keyword>
<proteinExistence type="predicted"/>
<accession>A0A7S0PWL9</accession>
<sequence length="303" mass="31017">MTLDRRGLRKAVAAWVALSAQTPLAVSASPSSPPSTPASRNDTVLPPSPEPSPPPPPSPLSPDPSPPPPPSPPPSPVTAMPPSASNTPMMPSSTPAVPLEPPLSSPQQPPPPSPWSPEPSPPPPPLPMSPDPSPPPPQSPLPPILPVPVAGEKPGGADAAGTSPLPPSPSTPGGTQLNSPELPPPSNSTGMPAQPPSAPSIDLHGSYSQNRPPPKASPAGVFVPVVAVLFFACFMIHCVQGKGRRGGTGGIGGRSDNEGITLIDTCMPKHRIANQISDMQARRREQGLTSRSLQSVEEDEDML</sequence>
<reference evidence="4" key="1">
    <citation type="submission" date="2021-01" db="EMBL/GenBank/DDBJ databases">
        <authorList>
            <person name="Corre E."/>
            <person name="Pelletier E."/>
            <person name="Niang G."/>
            <person name="Scheremetjew M."/>
            <person name="Finn R."/>
            <person name="Kale V."/>
            <person name="Holt S."/>
            <person name="Cochrane G."/>
            <person name="Meng A."/>
            <person name="Brown T."/>
            <person name="Cohen L."/>
        </authorList>
    </citation>
    <scope>NUCLEOTIDE SEQUENCE</scope>
    <source>
        <strain evidence="4">PLY182g</strain>
    </source>
</reference>
<organism evidence="4">
    <name type="scientific">Coccolithus braarudii</name>
    <dbReference type="NCBI Taxonomy" id="221442"/>
    <lineage>
        <taxon>Eukaryota</taxon>
        <taxon>Haptista</taxon>
        <taxon>Haptophyta</taxon>
        <taxon>Prymnesiophyceae</taxon>
        <taxon>Coccolithales</taxon>
        <taxon>Coccolithaceae</taxon>
        <taxon>Coccolithus</taxon>
    </lineage>
</organism>
<feature type="compositionally biased region" description="Pro residues" evidence="1">
    <location>
        <begin position="46"/>
        <end position="76"/>
    </location>
</feature>
<evidence type="ECO:0000313" key="4">
    <source>
        <dbReference type="EMBL" id="CAD8602317.1"/>
    </source>
</evidence>
<feature type="signal peptide" evidence="3">
    <location>
        <begin position="1"/>
        <end position="28"/>
    </location>
</feature>
<feature type="compositionally biased region" description="Pro residues" evidence="1">
    <location>
        <begin position="98"/>
        <end position="146"/>
    </location>
</feature>
<feature type="transmembrane region" description="Helical" evidence="2">
    <location>
        <begin position="219"/>
        <end position="239"/>
    </location>
</feature>
<keyword evidence="2" id="KW-0812">Transmembrane</keyword>
<feature type="region of interest" description="Disordered" evidence="1">
    <location>
        <begin position="280"/>
        <end position="303"/>
    </location>
</feature>
<dbReference type="EMBL" id="HBEY01011766">
    <property type="protein sequence ID" value="CAD8602317.1"/>
    <property type="molecule type" value="Transcribed_RNA"/>
</dbReference>
<keyword evidence="3" id="KW-0732">Signal</keyword>
<evidence type="ECO:0000256" key="2">
    <source>
        <dbReference type="SAM" id="Phobius"/>
    </source>
</evidence>
<feature type="compositionally biased region" description="Low complexity" evidence="1">
    <location>
        <begin position="171"/>
        <end position="180"/>
    </location>
</feature>
<feature type="region of interest" description="Disordered" evidence="1">
    <location>
        <begin position="21"/>
        <end position="217"/>
    </location>
</feature>
<evidence type="ECO:0000256" key="1">
    <source>
        <dbReference type="SAM" id="MobiDB-lite"/>
    </source>
</evidence>